<accession>A0A3A9IDD6</accession>
<keyword evidence="1" id="KW-1133">Transmembrane helix</keyword>
<evidence type="ECO:0008006" key="4">
    <source>
        <dbReference type="Google" id="ProtNLM"/>
    </source>
</evidence>
<comment type="caution">
    <text evidence="2">The sequence shown here is derived from an EMBL/GenBank/DDBJ whole genome shotgun (WGS) entry which is preliminary data.</text>
</comment>
<proteinExistence type="predicted"/>
<protein>
    <recommendedName>
        <fullName evidence="4">3-phosphoshikimate 1-carboxyvinyltransferase</fullName>
    </recommendedName>
</protein>
<organism evidence="2 3">
    <name type="scientific">Aeromonas veronii</name>
    <dbReference type="NCBI Taxonomy" id="654"/>
    <lineage>
        <taxon>Bacteria</taxon>
        <taxon>Pseudomonadati</taxon>
        <taxon>Pseudomonadota</taxon>
        <taxon>Gammaproteobacteria</taxon>
        <taxon>Aeromonadales</taxon>
        <taxon>Aeromonadaceae</taxon>
        <taxon>Aeromonas</taxon>
    </lineage>
</organism>
<dbReference type="EMBL" id="RAWX01000004">
    <property type="protein sequence ID" value="RKJ86361.1"/>
    <property type="molecule type" value="Genomic_DNA"/>
</dbReference>
<sequence length="135" mass="15352">MSQLPQKPQGAIDRFYRALSPEVAESLSETQRNGIEQALRLMSDGKSHAINVNSAFGIGRWRCYLVVLMGRDRRHRGRESGFRFHLKVLLTTLLLLLGICGMVLLLYLVKSALGIDIFKHFSFGVWDLFKKSVLM</sequence>
<dbReference type="RefSeq" id="WP_120415955.1">
    <property type="nucleotide sequence ID" value="NZ_JAAKLS010000015.1"/>
</dbReference>
<gene>
    <name evidence="2" type="ORF">D6R50_19025</name>
</gene>
<keyword evidence="1" id="KW-0812">Transmembrane</keyword>
<evidence type="ECO:0000256" key="1">
    <source>
        <dbReference type="SAM" id="Phobius"/>
    </source>
</evidence>
<evidence type="ECO:0000313" key="2">
    <source>
        <dbReference type="EMBL" id="RKJ86361.1"/>
    </source>
</evidence>
<feature type="transmembrane region" description="Helical" evidence="1">
    <location>
        <begin position="84"/>
        <end position="109"/>
    </location>
</feature>
<reference evidence="2 3" key="1">
    <citation type="submission" date="2018-09" db="EMBL/GenBank/DDBJ databases">
        <title>Genome sequencing of Aeromonas veronii MS-17-88.</title>
        <authorList>
            <person name="Tekedar H.C."/>
            <person name="Arick M.A."/>
            <person name="Hsu C.-Y."/>
            <person name="Thrash A."/>
            <person name="Karsi A."/>
            <person name="Lawrence M.L."/>
            <person name="Abdelhamed H."/>
        </authorList>
    </citation>
    <scope>NUCLEOTIDE SEQUENCE [LARGE SCALE GENOMIC DNA]</scope>
    <source>
        <strain evidence="2 3">MS 17-88</strain>
    </source>
</reference>
<dbReference type="Proteomes" id="UP000281725">
    <property type="component" value="Unassembled WGS sequence"/>
</dbReference>
<name>A0A3A9IDD6_AERVE</name>
<dbReference type="AlphaFoldDB" id="A0A3A9IDD6"/>
<evidence type="ECO:0000313" key="3">
    <source>
        <dbReference type="Proteomes" id="UP000281725"/>
    </source>
</evidence>
<keyword evidence="1" id="KW-0472">Membrane</keyword>